<dbReference type="Proteomes" id="UP001207468">
    <property type="component" value="Unassembled WGS sequence"/>
</dbReference>
<keyword evidence="2" id="KW-1185">Reference proteome</keyword>
<dbReference type="EMBL" id="JAGFNK010000061">
    <property type="protein sequence ID" value="KAI9509536.1"/>
    <property type="molecule type" value="Genomic_DNA"/>
</dbReference>
<sequence length="1131" mass="124375">MSDAEEERYGAASYTRTDEDREEQEEQGTSHHGSGRRRNKERRRREDEEEEDEEGDEEEDFDDEEDEDDEDDEEEDEEGVSRSSKRQKRRHKRTAVNRFLDVEAEVNEDEDEEEEDEEYGRDEFIAEPEGEGDDEDGQRRSVHHVRLDRRDRELNDQDLAKIAKDVSQRYKRAAVRYTGDMNEVPQRLLMPSVQDANLWQVRCKPGRERDLVFSLMRKSLDLEFSNRPLQILSAFERESLPGMIYVEALSQKQVSEACNGLVGIYPSRGVTLVPIDEMASLLLIKKQETTVNPGNWVRIKRGKYQGDLAQVVDITENGEEVGLKFVPRIDLNPKDDVVIDGKKRKKTGLAVSVGVRPPQRFFNYEEVVKVYGRKMVSKRNQAYIFQNDTYKDGFIEKDFKLSAIVTENVNPTLDEITRFARGNQEGEGMENTVDLSLIAEATRKAAIAVLQPGDHVEVFEGEQAGVHGIVESINLDVVTVNPVGTFDLEGQKVQVPARSVRKRFKPGDHVKVMSGKNADESGLVISVSGNIVTFLSDMSMQEVSVFSKDLREAAEVGAGTNIVGNYELHDLVQLDNQTVGVIFKTERDSFRVLDQNGQVRLVQPHQISMRRDSNRAIATDAEGYELRVGDNMKENDGEARKGRVLHVHQSFFAFLHNREIMENGGVFVTRARSLVSLAPKGNIIRPGTDLSKMNPALSGGTATGGMVGSGMNRGLRDRLIVKGPQKGYVGTIKDTNGPIARVELNSNNKVITIEKEKLYRRNRDGKLEPLEGGRDMGPPRGSFGDGGFGSGGRTPNPYATSGGGWSGGRTPNPYAAGGGKTPAWGSSKTPNPYTEGGKTPFTTSSQTPNPYAQEGGRTPVWGSSARTPNPYAAATTKSSGTGSGWGGATPAWGGATPKPSSSNESSSAPAPANNGWASPGPPASGGWGESSWSAPTPAFGAPTPASAPTPGGPGYGSTVYNAQTPAGMFTGRSDMPAETPAAYPPHERTGKTAFKLDKNWLVDPAYAANKIGMMVKIRGSRGDSAGFPEWDYGRHESREGKLQGVLDTGSDYIPRTATLLMDDHESLIVPIIYLVPVPPTQVRDKVVALDGRCKGQIVTVRDMMPDSCLVTHDDSMYDDLTHDRMCLYSER</sequence>
<reference evidence="1" key="1">
    <citation type="submission" date="2021-03" db="EMBL/GenBank/DDBJ databases">
        <title>Evolutionary priming and transition to the ectomycorrhizal habit in an iconic lineage of mushroom-forming fungi: is preadaptation a requirement?</title>
        <authorList>
            <consortium name="DOE Joint Genome Institute"/>
            <person name="Looney B.P."/>
            <person name="Miyauchi S."/>
            <person name="Morin E."/>
            <person name="Drula E."/>
            <person name="Courty P.E."/>
            <person name="Chicoki N."/>
            <person name="Fauchery L."/>
            <person name="Kohler A."/>
            <person name="Kuo A."/>
            <person name="LaButti K."/>
            <person name="Pangilinan J."/>
            <person name="Lipzen A."/>
            <person name="Riley R."/>
            <person name="Andreopoulos W."/>
            <person name="He G."/>
            <person name="Johnson J."/>
            <person name="Barry K.W."/>
            <person name="Grigoriev I.V."/>
            <person name="Nagy L."/>
            <person name="Hibbett D."/>
            <person name="Henrissat B."/>
            <person name="Matheny P.B."/>
            <person name="Labbe J."/>
            <person name="Martin A.F."/>
        </authorList>
    </citation>
    <scope>NUCLEOTIDE SEQUENCE</scope>
    <source>
        <strain evidence="1">BPL698</strain>
    </source>
</reference>
<protein>
    <submittedName>
        <fullName evidence="1">Transcription elongation factor Spt5</fullName>
    </submittedName>
</protein>
<evidence type="ECO:0000313" key="1">
    <source>
        <dbReference type="EMBL" id="KAI9509536.1"/>
    </source>
</evidence>
<proteinExistence type="predicted"/>
<name>A0ACC0UE48_9AGAM</name>
<keyword evidence="1" id="KW-0251">Elongation factor</keyword>
<accession>A0ACC0UE48</accession>
<gene>
    <name evidence="1" type="ORF">F5148DRAFT_1186483</name>
</gene>
<evidence type="ECO:0000313" key="2">
    <source>
        <dbReference type="Proteomes" id="UP001207468"/>
    </source>
</evidence>
<keyword evidence="1" id="KW-0648">Protein biosynthesis</keyword>
<organism evidence="1 2">
    <name type="scientific">Russula earlei</name>
    <dbReference type="NCBI Taxonomy" id="71964"/>
    <lineage>
        <taxon>Eukaryota</taxon>
        <taxon>Fungi</taxon>
        <taxon>Dikarya</taxon>
        <taxon>Basidiomycota</taxon>
        <taxon>Agaricomycotina</taxon>
        <taxon>Agaricomycetes</taxon>
        <taxon>Russulales</taxon>
        <taxon>Russulaceae</taxon>
        <taxon>Russula</taxon>
    </lineage>
</organism>
<comment type="caution">
    <text evidence="1">The sequence shown here is derived from an EMBL/GenBank/DDBJ whole genome shotgun (WGS) entry which is preliminary data.</text>
</comment>